<sequence length="40" mass="4979">LEQRVFPNQEFQSFEISKHATIEVMDWKFYVKKVKNYQNK</sequence>
<organism evidence="1">
    <name type="scientific">marine metagenome</name>
    <dbReference type="NCBI Taxonomy" id="408172"/>
    <lineage>
        <taxon>unclassified sequences</taxon>
        <taxon>metagenomes</taxon>
        <taxon>ecological metagenomes</taxon>
    </lineage>
</organism>
<gene>
    <name evidence="1" type="ORF">METZ01_LOCUS323652</name>
</gene>
<protein>
    <submittedName>
        <fullName evidence="1">Uncharacterized protein</fullName>
    </submittedName>
</protein>
<reference evidence="1" key="1">
    <citation type="submission" date="2018-05" db="EMBL/GenBank/DDBJ databases">
        <authorList>
            <person name="Lanie J.A."/>
            <person name="Ng W.-L."/>
            <person name="Kazmierczak K.M."/>
            <person name="Andrzejewski T.M."/>
            <person name="Davidsen T.M."/>
            <person name="Wayne K.J."/>
            <person name="Tettelin H."/>
            <person name="Glass J.I."/>
            <person name="Rusch D."/>
            <person name="Podicherti R."/>
            <person name="Tsui H.-C.T."/>
            <person name="Winkler M.E."/>
        </authorList>
    </citation>
    <scope>NUCLEOTIDE SEQUENCE</scope>
</reference>
<feature type="non-terminal residue" evidence="1">
    <location>
        <position position="1"/>
    </location>
</feature>
<accession>A0A382PDJ3</accession>
<dbReference type="EMBL" id="UINC01106259">
    <property type="protein sequence ID" value="SVC70798.1"/>
    <property type="molecule type" value="Genomic_DNA"/>
</dbReference>
<dbReference type="AlphaFoldDB" id="A0A382PDJ3"/>
<evidence type="ECO:0000313" key="1">
    <source>
        <dbReference type="EMBL" id="SVC70798.1"/>
    </source>
</evidence>
<proteinExistence type="predicted"/>
<name>A0A382PDJ3_9ZZZZ</name>